<name>A0ACC0A852_CATRO</name>
<dbReference type="Proteomes" id="UP001060085">
    <property type="component" value="Linkage Group LG06"/>
</dbReference>
<comment type="caution">
    <text evidence="1">The sequence shown here is derived from an EMBL/GenBank/DDBJ whole genome shotgun (WGS) entry which is preliminary data.</text>
</comment>
<keyword evidence="2" id="KW-1185">Reference proteome</keyword>
<reference evidence="2" key="1">
    <citation type="journal article" date="2023" name="Nat. Plants">
        <title>Single-cell RNA sequencing provides a high-resolution roadmap for understanding the multicellular compartmentation of specialized metabolism.</title>
        <authorList>
            <person name="Sun S."/>
            <person name="Shen X."/>
            <person name="Li Y."/>
            <person name="Li Y."/>
            <person name="Wang S."/>
            <person name="Li R."/>
            <person name="Zhang H."/>
            <person name="Shen G."/>
            <person name="Guo B."/>
            <person name="Wei J."/>
            <person name="Xu J."/>
            <person name="St-Pierre B."/>
            <person name="Chen S."/>
            <person name="Sun C."/>
        </authorList>
    </citation>
    <scope>NUCLEOTIDE SEQUENCE [LARGE SCALE GENOMIC DNA]</scope>
</reference>
<sequence length="1360" mass="154140">MPIWIERKEEALRLCVFFLWFGLVMALKFLNKKGWHTGSLRNIENVWKAEQKHEAEQKKLDELRKQIQEERERSEFRQLQEQAGLVPKQERLEFLYDSGLAVGKGSSSGGFKALESSSFQKTESETVVASSSTSSKQSSVPGALFEEKSHSANDTWRKLHSDPLLLIRQREQEALARVKNNPIQMAMIRKSVEATKSKGKKHDKDEDREPRSKHHHKKHQKSSSSKSHPNSEKAATSKGEERRKASRHQGSYGTSQNSDVESSDGDAKGKRSSSSKDCNYKKRRHADSPDPATEKDVGQWRKRESRDDFGREKHYSRHRESGPGYKDRDNGDGRNLQKSQYDSSSDMAAQGDGKPQNKRRNPSVKLSDEERAAKLREMQMDAERHEEQRWKRLKKAEENDTQEDVRSHLSGGRNFLDTVQKSVYGTEKGGSSTIEESVRRRTHYLQGRYGAEMGLATGDESSDAQLSNAPEEKILVSVRLRPLNEREIENNDVPDWECINKTTILFKNNPTDRSLGGTAYAFDRVFGSDSSTREVYDEAAKSVALSVMGGVNSSIFAYGQTSSGKTYTMSGVTEYTVADIYDYIDKHPNREFVLKFSAMEIYNEAVRDLLSGDCTPLRLLDDPERGTVIEKLTEVTVRDQSHLKELLSVCEAERRIGETSMNEMSSRSHQILRLTISSCAREFKSYQNSSTLAASVHFVDLAGSERASQTLSAGARLKEGCHINRSLLALGTVIRKLSKGRNGHVPYRDSKLTRILQHSLGGNARTAIICTMCPAHSHVEQSRNTLLFASCAKQVSTNAHVNVVMSEKALVKQLQRELARLENQLKNLSSLSSSCDSLKEKELLIEKMDKEIRELILQRDQAHSRLQDLMQTSSEYQVQRGPWDEVRSFSGSHEKSGSLEEYAASEASEILDPSRLDMSSLSHFPDRNDILNSSKHEDLSPEPSEEQFLVDDTSPRMFMEKYFGPDPTKGWEKVAQRTDLTTEETPEENCKEVQCIETEVSEIILQSETVPSPVEEEQGSEDVKLENEDENLEPKAEEVQENIDHPVTFDSMEQSGSSSDTEMSNSTSSDELSSTSCREIRTTDPLSPRPQIVKVEVKTPSSGLEKSSLAVQEGNNWKLSEPEPEPEPEPEQEPDVNLKTSFETEFVDEKNIKSTVVNETSEKLEKVSDNALDKEHDSQPAPSDWSVEFERQRREIIELWDACHIPLVHRTSFFLLFQGDQSDSIYMEVELRRLSFLRTSKGTKNDQVLQQSSSTRTIDRERHMLSKLMLKKLSSKEREALFEKWGIGLKTKQRRLQLARLVWRNTKDMEHIKESAELVAQLVGFEKTDQTLREMVGLSFSAPSINSKSSSWKSTFPSLI</sequence>
<gene>
    <name evidence="1" type="ORF">M9H77_24925</name>
</gene>
<evidence type="ECO:0000313" key="1">
    <source>
        <dbReference type="EMBL" id="KAI5656132.1"/>
    </source>
</evidence>
<protein>
    <submittedName>
        <fullName evidence="1">Uncharacterized protein</fullName>
    </submittedName>
</protein>
<proteinExistence type="predicted"/>
<accession>A0ACC0A852</accession>
<organism evidence="1 2">
    <name type="scientific">Catharanthus roseus</name>
    <name type="common">Madagascar periwinkle</name>
    <name type="synonym">Vinca rosea</name>
    <dbReference type="NCBI Taxonomy" id="4058"/>
    <lineage>
        <taxon>Eukaryota</taxon>
        <taxon>Viridiplantae</taxon>
        <taxon>Streptophyta</taxon>
        <taxon>Embryophyta</taxon>
        <taxon>Tracheophyta</taxon>
        <taxon>Spermatophyta</taxon>
        <taxon>Magnoliopsida</taxon>
        <taxon>eudicotyledons</taxon>
        <taxon>Gunneridae</taxon>
        <taxon>Pentapetalae</taxon>
        <taxon>asterids</taxon>
        <taxon>lamiids</taxon>
        <taxon>Gentianales</taxon>
        <taxon>Apocynaceae</taxon>
        <taxon>Rauvolfioideae</taxon>
        <taxon>Vinceae</taxon>
        <taxon>Catharanthinae</taxon>
        <taxon>Catharanthus</taxon>
    </lineage>
</organism>
<dbReference type="EMBL" id="CM044706">
    <property type="protein sequence ID" value="KAI5656132.1"/>
    <property type="molecule type" value="Genomic_DNA"/>
</dbReference>
<evidence type="ECO:0000313" key="2">
    <source>
        <dbReference type="Proteomes" id="UP001060085"/>
    </source>
</evidence>